<feature type="transmembrane region" description="Helical" evidence="1">
    <location>
        <begin position="246"/>
        <end position="265"/>
    </location>
</feature>
<keyword evidence="1" id="KW-1133">Transmembrane helix</keyword>
<evidence type="ECO:0000313" key="4">
    <source>
        <dbReference type="Proteomes" id="UP000663828"/>
    </source>
</evidence>
<dbReference type="OrthoDB" id="10048251at2759"/>
<keyword evidence="4" id="KW-1185">Reference proteome</keyword>
<reference evidence="3" key="1">
    <citation type="submission" date="2021-02" db="EMBL/GenBank/DDBJ databases">
        <authorList>
            <person name="Nowell W R."/>
        </authorList>
    </citation>
    <scope>NUCLEOTIDE SEQUENCE</scope>
</reference>
<proteinExistence type="predicted"/>
<evidence type="ECO:0000313" key="2">
    <source>
        <dbReference type="EMBL" id="CAF0968991.1"/>
    </source>
</evidence>
<name>A0A814PHK4_ADIRI</name>
<accession>A0A814PHK4</accession>
<evidence type="ECO:0000256" key="1">
    <source>
        <dbReference type="SAM" id="Phobius"/>
    </source>
</evidence>
<sequence>MYSDEDEKNESIAKKSTKPLVPPKRTLGLWKTCCAGIIMGFVAYNGSFSIVPVVYTSCSLIFGSKSWFTILATACGQLTAGYLHTHSSRTGMALSIQFFQGFYISKSEMRNRRKYNETRCQSLRRFFITHPVNAFVLSGMWQTFTMFYILQTELYLAYFDSVNISKVGGANAVCSSEERILIIQGLTRYVAGCVSGMSTGMINHLWQRYLAHRPEHHAESIDTKQQRLKLRWVDRRKLLSPCNMENWIKVSVMLFGALFIVVSNIPNSTGLHLLTLRQKRIITDILVINGGWFYFRDAAMLFLKKAEKPPRIPLNLVDSTLSATNSKLLENGQSEC</sequence>
<comment type="caution">
    <text evidence="3">The sequence shown here is derived from an EMBL/GenBank/DDBJ whole genome shotgun (WGS) entry which is preliminary data.</text>
</comment>
<gene>
    <name evidence="3" type="ORF">EDS130_LOCUS20285</name>
    <name evidence="2" type="ORF">XAT740_LOCUS11563</name>
</gene>
<keyword evidence="1" id="KW-0812">Transmembrane</keyword>
<dbReference type="EMBL" id="CAJNOR010000636">
    <property type="protein sequence ID" value="CAF0968991.1"/>
    <property type="molecule type" value="Genomic_DNA"/>
</dbReference>
<dbReference type="Proteomes" id="UP000663828">
    <property type="component" value="Unassembled WGS sequence"/>
</dbReference>
<dbReference type="AlphaFoldDB" id="A0A814PHK4"/>
<organism evidence="3 5">
    <name type="scientific">Adineta ricciae</name>
    <name type="common">Rotifer</name>
    <dbReference type="NCBI Taxonomy" id="249248"/>
    <lineage>
        <taxon>Eukaryota</taxon>
        <taxon>Metazoa</taxon>
        <taxon>Spiralia</taxon>
        <taxon>Gnathifera</taxon>
        <taxon>Rotifera</taxon>
        <taxon>Eurotatoria</taxon>
        <taxon>Bdelloidea</taxon>
        <taxon>Adinetida</taxon>
        <taxon>Adinetidae</taxon>
        <taxon>Adineta</taxon>
    </lineage>
</organism>
<evidence type="ECO:0000313" key="5">
    <source>
        <dbReference type="Proteomes" id="UP000663852"/>
    </source>
</evidence>
<protein>
    <submittedName>
        <fullName evidence="3">Uncharacterized protein</fullName>
    </submittedName>
</protein>
<dbReference type="Proteomes" id="UP000663852">
    <property type="component" value="Unassembled WGS sequence"/>
</dbReference>
<keyword evidence="1" id="KW-0472">Membrane</keyword>
<dbReference type="EMBL" id="CAJNOJ010000099">
    <property type="protein sequence ID" value="CAF1106807.1"/>
    <property type="molecule type" value="Genomic_DNA"/>
</dbReference>
<feature type="transmembrane region" description="Helical" evidence="1">
    <location>
        <begin position="89"/>
        <end position="105"/>
    </location>
</feature>
<evidence type="ECO:0000313" key="3">
    <source>
        <dbReference type="EMBL" id="CAF1106807.1"/>
    </source>
</evidence>
<feature type="transmembrane region" description="Helical" evidence="1">
    <location>
        <begin position="126"/>
        <end position="150"/>
    </location>
</feature>
<feature type="transmembrane region" description="Helical" evidence="1">
    <location>
        <begin position="29"/>
        <end position="55"/>
    </location>
</feature>